<dbReference type="NCBIfam" id="TIGR02937">
    <property type="entry name" value="sigma70-ECF"/>
    <property type="match status" value="1"/>
</dbReference>
<organism evidence="7 8">
    <name type="scientific">Kribbella antiqua</name>
    <dbReference type="NCBI Taxonomy" id="2512217"/>
    <lineage>
        <taxon>Bacteria</taxon>
        <taxon>Bacillati</taxon>
        <taxon>Actinomycetota</taxon>
        <taxon>Actinomycetes</taxon>
        <taxon>Propionibacteriales</taxon>
        <taxon>Kribbellaceae</taxon>
        <taxon>Kribbella</taxon>
    </lineage>
</organism>
<protein>
    <submittedName>
        <fullName evidence="7">RNA polymerase sigma factor (Sigma-70 family)</fullName>
    </submittedName>
</protein>
<evidence type="ECO:0000256" key="4">
    <source>
        <dbReference type="ARBA" id="ARBA00023163"/>
    </source>
</evidence>
<comment type="caution">
    <text evidence="7">The sequence shown here is derived from an EMBL/GenBank/DDBJ whole genome shotgun (WGS) entry which is preliminary data.</text>
</comment>
<sequence length="227" mass="24781">MNAEVSRQSWDDGDTLAVQTAGAEEVSGDLDEAVAIFVGARPRLMAIAYRWLASTSEAEDVVQETWLRWQKTDRTVVADPQALLATMATRLAINVSQSARWRRETSMSASAPEGADAGDDPATRVETHEAVEQAVLIVMESLTPRERAAFILREAFDYPYGQISEFLHLGAANSRQLVSRARRHIAADRRTVVPSASYQNFLRAFLSAAQAGDLAGFEELLAADLAG</sequence>
<comment type="similarity">
    <text evidence="1">Belongs to the sigma-70 factor family. ECF subfamily.</text>
</comment>
<dbReference type="Gene3D" id="1.10.10.10">
    <property type="entry name" value="Winged helix-like DNA-binding domain superfamily/Winged helix DNA-binding domain"/>
    <property type="match status" value="1"/>
</dbReference>
<dbReference type="InterPro" id="IPR013324">
    <property type="entry name" value="RNA_pol_sigma_r3/r4-like"/>
</dbReference>
<dbReference type="InterPro" id="IPR014284">
    <property type="entry name" value="RNA_pol_sigma-70_dom"/>
</dbReference>
<keyword evidence="3" id="KW-0731">Sigma factor</keyword>
<evidence type="ECO:0000313" key="8">
    <source>
        <dbReference type="Proteomes" id="UP000295573"/>
    </source>
</evidence>
<dbReference type="PANTHER" id="PTHR30173">
    <property type="entry name" value="SIGMA 19 FACTOR"/>
    <property type="match status" value="1"/>
</dbReference>
<dbReference type="EMBL" id="SLWR01000014">
    <property type="protein sequence ID" value="TCO42371.1"/>
    <property type="molecule type" value="Genomic_DNA"/>
</dbReference>
<name>A0A4R2ICS5_9ACTN</name>
<dbReference type="RefSeq" id="WP_132155889.1">
    <property type="nucleotide sequence ID" value="NZ_SLWR01000014.1"/>
</dbReference>
<evidence type="ECO:0000313" key="7">
    <source>
        <dbReference type="EMBL" id="TCO42371.1"/>
    </source>
</evidence>
<keyword evidence="8" id="KW-1185">Reference proteome</keyword>
<evidence type="ECO:0000259" key="5">
    <source>
        <dbReference type="Pfam" id="PF04542"/>
    </source>
</evidence>
<evidence type="ECO:0000256" key="1">
    <source>
        <dbReference type="ARBA" id="ARBA00010641"/>
    </source>
</evidence>
<evidence type="ECO:0000256" key="2">
    <source>
        <dbReference type="ARBA" id="ARBA00023015"/>
    </source>
</evidence>
<feature type="domain" description="RNA polymerase sigma-70 region 2" evidence="5">
    <location>
        <begin position="41"/>
        <end position="101"/>
    </location>
</feature>
<dbReference type="SUPFAM" id="SSF88659">
    <property type="entry name" value="Sigma3 and sigma4 domains of RNA polymerase sigma factors"/>
    <property type="match status" value="1"/>
</dbReference>
<keyword evidence="2" id="KW-0805">Transcription regulation</keyword>
<dbReference type="Proteomes" id="UP000295573">
    <property type="component" value="Unassembled WGS sequence"/>
</dbReference>
<dbReference type="InterPro" id="IPR007627">
    <property type="entry name" value="RNA_pol_sigma70_r2"/>
</dbReference>
<dbReference type="InterPro" id="IPR013249">
    <property type="entry name" value="RNA_pol_sigma70_r4_t2"/>
</dbReference>
<dbReference type="InterPro" id="IPR036388">
    <property type="entry name" value="WH-like_DNA-bd_sf"/>
</dbReference>
<dbReference type="Gene3D" id="1.10.1740.10">
    <property type="match status" value="1"/>
</dbReference>
<evidence type="ECO:0000259" key="6">
    <source>
        <dbReference type="Pfam" id="PF08281"/>
    </source>
</evidence>
<dbReference type="GO" id="GO:0016987">
    <property type="term" value="F:sigma factor activity"/>
    <property type="evidence" value="ECO:0007669"/>
    <property type="project" value="UniProtKB-KW"/>
</dbReference>
<feature type="domain" description="RNA polymerase sigma factor 70 region 4 type 2" evidence="6">
    <location>
        <begin position="138"/>
        <end position="185"/>
    </location>
</feature>
<dbReference type="InterPro" id="IPR052704">
    <property type="entry name" value="ECF_Sigma-70_Domain"/>
</dbReference>
<keyword evidence="4" id="KW-0804">Transcription</keyword>
<dbReference type="GO" id="GO:0003677">
    <property type="term" value="F:DNA binding"/>
    <property type="evidence" value="ECO:0007669"/>
    <property type="project" value="InterPro"/>
</dbReference>
<dbReference type="GO" id="GO:0006352">
    <property type="term" value="P:DNA-templated transcription initiation"/>
    <property type="evidence" value="ECO:0007669"/>
    <property type="project" value="InterPro"/>
</dbReference>
<accession>A0A4R2ICS5</accession>
<proteinExistence type="inferred from homology"/>
<dbReference type="Pfam" id="PF04542">
    <property type="entry name" value="Sigma70_r2"/>
    <property type="match status" value="1"/>
</dbReference>
<dbReference type="SUPFAM" id="SSF88946">
    <property type="entry name" value="Sigma2 domain of RNA polymerase sigma factors"/>
    <property type="match status" value="1"/>
</dbReference>
<evidence type="ECO:0000256" key="3">
    <source>
        <dbReference type="ARBA" id="ARBA00023082"/>
    </source>
</evidence>
<gene>
    <name evidence="7" type="ORF">EV646_114195</name>
</gene>
<dbReference type="Pfam" id="PF08281">
    <property type="entry name" value="Sigma70_r4_2"/>
    <property type="match status" value="1"/>
</dbReference>
<dbReference type="PANTHER" id="PTHR30173:SF36">
    <property type="entry name" value="ECF RNA POLYMERASE SIGMA FACTOR SIGJ"/>
    <property type="match status" value="1"/>
</dbReference>
<dbReference type="AlphaFoldDB" id="A0A4R2ICS5"/>
<reference evidence="7 8" key="1">
    <citation type="journal article" date="2015" name="Stand. Genomic Sci.">
        <title>Genomic Encyclopedia of Bacterial and Archaeal Type Strains, Phase III: the genomes of soil and plant-associated and newly described type strains.</title>
        <authorList>
            <person name="Whitman W.B."/>
            <person name="Woyke T."/>
            <person name="Klenk H.P."/>
            <person name="Zhou Y."/>
            <person name="Lilburn T.G."/>
            <person name="Beck B.J."/>
            <person name="De Vos P."/>
            <person name="Vandamme P."/>
            <person name="Eisen J.A."/>
            <person name="Garrity G."/>
            <person name="Hugenholtz P."/>
            <person name="Kyrpides N.C."/>
        </authorList>
    </citation>
    <scope>NUCLEOTIDE SEQUENCE [LARGE SCALE GENOMIC DNA]</scope>
    <source>
        <strain evidence="7 8">VKM Ac-2541</strain>
    </source>
</reference>
<dbReference type="OrthoDB" id="3211555at2"/>
<dbReference type="InterPro" id="IPR013325">
    <property type="entry name" value="RNA_pol_sigma_r2"/>
</dbReference>